<feature type="compositionally biased region" description="Polar residues" evidence="1">
    <location>
        <begin position="126"/>
        <end position="151"/>
    </location>
</feature>
<evidence type="ECO:0000313" key="2">
    <source>
        <dbReference type="EMBL" id="CAD7275104.1"/>
    </source>
</evidence>
<gene>
    <name evidence="2" type="ORF">NMOB1V02_LOCUS2907</name>
</gene>
<keyword evidence="3" id="KW-1185">Reference proteome</keyword>
<dbReference type="EMBL" id="OA882394">
    <property type="protein sequence ID" value="CAD7275104.1"/>
    <property type="molecule type" value="Genomic_DNA"/>
</dbReference>
<protein>
    <submittedName>
        <fullName evidence="2">Uncharacterized protein</fullName>
    </submittedName>
</protein>
<dbReference type="Proteomes" id="UP000678499">
    <property type="component" value="Unassembled WGS sequence"/>
</dbReference>
<sequence length="553" mass="60094">MTDVTRQRSGFIKAVVMFACLLFVTARASLISRQYHEEMATVSNGTECECRTRAKLARHFGNCAAGECVASGKLRRRAGFLLTHQFIAVLIGVPRKHVDHLESRLMPLVQPKAVVATCAELQKQPPATSCSRLSSNTSLTGSKPSKTSASGSVGGHPTPRRHIQNPHNSSPATSRRNSSVSAQEQKSRATPSPSKAKPGSAGIARKASGARAPSYSPSPMAANATKSPAHFYTVEVGDTKFTILKRYQNLKPIGSGAQGIVWLVPRKHVDHLESRLMPLVQPKAVVATCAELQKQPPATSCSRLSSNTSLTGSKPSKTSASGSVGGHPTPRRHIQNPHNSSPATSRRNSSVSAQEQKSRATPSPSKAKPGSAGIARKASGARAPSYSPSPMAANATKSPAHFYTVEVGDTKFTILKRYQNLKPIGAASDGADGPMVAIKKLSRPFQNVTHAKRAYREFKLMKLVNHKNVLPSNEKHFVNIVPKEEKHMFRDTRSGRVFGDLIVLYGFEPLHPFNHPRKEEKHMFRDTRSGRVFGDLIVLYGFEPLHPFNHPRC</sequence>
<dbReference type="EMBL" id="CAJPEX010000357">
    <property type="protein sequence ID" value="CAG0915256.1"/>
    <property type="molecule type" value="Genomic_DNA"/>
</dbReference>
<reference evidence="2" key="1">
    <citation type="submission" date="2020-11" db="EMBL/GenBank/DDBJ databases">
        <authorList>
            <person name="Tran Van P."/>
        </authorList>
    </citation>
    <scope>NUCLEOTIDE SEQUENCE</scope>
</reference>
<feature type="compositionally biased region" description="Polar residues" evidence="1">
    <location>
        <begin position="336"/>
        <end position="364"/>
    </location>
</feature>
<dbReference type="AlphaFoldDB" id="A0A7R9BGX0"/>
<evidence type="ECO:0000256" key="1">
    <source>
        <dbReference type="SAM" id="MobiDB-lite"/>
    </source>
</evidence>
<evidence type="ECO:0000313" key="3">
    <source>
        <dbReference type="Proteomes" id="UP000678499"/>
    </source>
</evidence>
<dbReference type="SUPFAM" id="SSF56112">
    <property type="entry name" value="Protein kinase-like (PK-like)"/>
    <property type="match status" value="1"/>
</dbReference>
<feature type="compositionally biased region" description="Polar residues" evidence="1">
    <location>
        <begin position="165"/>
        <end position="193"/>
    </location>
</feature>
<name>A0A7R9BGX0_9CRUS</name>
<dbReference type="OrthoDB" id="192887at2759"/>
<dbReference type="Gene3D" id="3.30.200.20">
    <property type="entry name" value="Phosphorylase Kinase, domain 1"/>
    <property type="match status" value="2"/>
</dbReference>
<feature type="compositionally biased region" description="Polar residues" evidence="1">
    <location>
        <begin position="296"/>
        <end position="322"/>
    </location>
</feature>
<feature type="region of interest" description="Disordered" evidence="1">
    <location>
        <begin position="294"/>
        <end position="395"/>
    </location>
</feature>
<dbReference type="InterPro" id="IPR011009">
    <property type="entry name" value="Kinase-like_dom_sf"/>
</dbReference>
<organism evidence="2">
    <name type="scientific">Notodromas monacha</name>
    <dbReference type="NCBI Taxonomy" id="399045"/>
    <lineage>
        <taxon>Eukaryota</taxon>
        <taxon>Metazoa</taxon>
        <taxon>Ecdysozoa</taxon>
        <taxon>Arthropoda</taxon>
        <taxon>Crustacea</taxon>
        <taxon>Oligostraca</taxon>
        <taxon>Ostracoda</taxon>
        <taxon>Podocopa</taxon>
        <taxon>Podocopida</taxon>
        <taxon>Cypridocopina</taxon>
        <taxon>Cypridoidea</taxon>
        <taxon>Cyprididae</taxon>
        <taxon>Notodromas</taxon>
    </lineage>
</organism>
<accession>A0A7R9BGX0</accession>
<proteinExistence type="predicted"/>
<feature type="region of interest" description="Disordered" evidence="1">
    <location>
        <begin position="126"/>
        <end position="224"/>
    </location>
</feature>